<evidence type="ECO:0000313" key="4">
    <source>
        <dbReference type="EMBL" id="QEI05249.1"/>
    </source>
</evidence>
<evidence type="ECO:0000313" key="5">
    <source>
        <dbReference type="Proteomes" id="UP000325161"/>
    </source>
</evidence>
<dbReference type="InterPro" id="IPR006311">
    <property type="entry name" value="TAT_signal"/>
</dbReference>
<dbReference type="AlphaFoldDB" id="A0A5C0ASK1"/>
<evidence type="ECO:0000256" key="2">
    <source>
        <dbReference type="ARBA" id="ARBA00022729"/>
    </source>
</evidence>
<dbReference type="InterPro" id="IPR028082">
    <property type="entry name" value="Peripla_BP_I"/>
</dbReference>
<organism evidence="4 5">
    <name type="scientific">Pigmentiphaga aceris</name>
    <dbReference type="NCBI Taxonomy" id="1940612"/>
    <lineage>
        <taxon>Bacteria</taxon>
        <taxon>Pseudomonadati</taxon>
        <taxon>Pseudomonadota</taxon>
        <taxon>Betaproteobacteria</taxon>
        <taxon>Burkholderiales</taxon>
        <taxon>Alcaligenaceae</taxon>
        <taxon>Pigmentiphaga</taxon>
    </lineage>
</organism>
<dbReference type="Pfam" id="PF13458">
    <property type="entry name" value="Peripla_BP_6"/>
    <property type="match status" value="1"/>
</dbReference>
<dbReference type="SUPFAM" id="SSF53822">
    <property type="entry name" value="Periplasmic binding protein-like I"/>
    <property type="match status" value="1"/>
</dbReference>
<evidence type="ECO:0000256" key="1">
    <source>
        <dbReference type="ARBA" id="ARBA00010062"/>
    </source>
</evidence>
<dbReference type="RefSeq" id="WP_148813374.1">
    <property type="nucleotide sequence ID" value="NZ_CP043046.1"/>
</dbReference>
<sequence>MTSTSITRRHLLAATAASALGLGLMRPVRAAGGTTPIKIALVTSLSGPFAALGESMRAGLELLIAESGRQMGGRPVTLLVEDDQGKPDEAVRKVRKLLSQDKVDVLCGVISAAVALAIRDIVADAKALTFISIAAANGLAREAASPYIFRPTKTSWMLGHTGALWTYDKIAKEGGITLGSDYAAGREYVGDFINTYRQQGGKVGQQLWTPLGTADFAPIVMNLAAAAPSFVYAFFPGADAVRFLQQMRDFKLQDKIRVIGPGALFDQEDVLPAAGDAGLGGVNTYHQSPGAPASAAFAAAYLKARNRIPGEASTSAYATGQVIRAGIEAVAGDIAQKDKLKERLLSAPVSTALGPMRFDARNNQAILDIYVNEVRRGADGKPFNTVVHTYPAIQDPGPKA</sequence>
<proteinExistence type="inferred from homology"/>
<dbReference type="PANTHER" id="PTHR30483">
    <property type="entry name" value="LEUCINE-SPECIFIC-BINDING PROTEIN"/>
    <property type="match status" value="1"/>
</dbReference>
<feature type="domain" description="Leucine-binding protein" evidence="3">
    <location>
        <begin position="36"/>
        <end position="377"/>
    </location>
</feature>
<dbReference type="KEGG" id="pacr:FXN63_04910"/>
<dbReference type="PANTHER" id="PTHR30483:SF6">
    <property type="entry name" value="PERIPLASMIC BINDING PROTEIN OF ABC TRANSPORTER FOR NATURAL AMINO ACIDS"/>
    <property type="match status" value="1"/>
</dbReference>
<dbReference type="OrthoDB" id="9177562at2"/>
<dbReference type="Proteomes" id="UP000325161">
    <property type="component" value="Chromosome"/>
</dbReference>
<comment type="similarity">
    <text evidence="1">Belongs to the leucine-binding protein family.</text>
</comment>
<gene>
    <name evidence="4" type="ORF">FXN63_04910</name>
</gene>
<dbReference type="EMBL" id="CP043046">
    <property type="protein sequence ID" value="QEI05249.1"/>
    <property type="molecule type" value="Genomic_DNA"/>
</dbReference>
<dbReference type="InterPro" id="IPR028081">
    <property type="entry name" value="Leu-bd"/>
</dbReference>
<accession>A0A5C0ASK1</accession>
<dbReference type="CDD" id="cd20014">
    <property type="entry name" value="PBP1_RPA0668_benzoate-like"/>
    <property type="match status" value="1"/>
</dbReference>
<dbReference type="PROSITE" id="PS51318">
    <property type="entry name" value="TAT"/>
    <property type="match status" value="1"/>
</dbReference>
<keyword evidence="2" id="KW-0732">Signal</keyword>
<dbReference type="InterPro" id="IPR051010">
    <property type="entry name" value="BCAA_transport"/>
</dbReference>
<protein>
    <submittedName>
        <fullName evidence="4">ABC transporter substrate-binding protein</fullName>
    </submittedName>
</protein>
<name>A0A5C0ASK1_9BURK</name>
<keyword evidence="5" id="KW-1185">Reference proteome</keyword>
<evidence type="ECO:0000259" key="3">
    <source>
        <dbReference type="Pfam" id="PF13458"/>
    </source>
</evidence>
<reference evidence="4 5" key="1">
    <citation type="submission" date="2019-08" db="EMBL/GenBank/DDBJ databases">
        <title>Amphibian skin-associated Pigmentiphaga: genome sequence and occurrence across geography and hosts.</title>
        <authorList>
            <person name="Bletz M.C."/>
            <person name="Bunk B."/>
            <person name="Sproeer C."/>
            <person name="Biwer P."/>
            <person name="Reiter S."/>
            <person name="Rabemananjara F.C.E."/>
            <person name="Schulz S."/>
            <person name="Overmann J."/>
            <person name="Vences M."/>
        </authorList>
    </citation>
    <scope>NUCLEOTIDE SEQUENCE [LARGE SCALE GENOMIC DNA]</scope>
    <source>
        <strain evidence="4 5">Mada1488</strain>
    </source>
</reference>
<dbReference type="Gene3D" id="3.40.50.2300">
    <property type="match status" value="2"/>
</dbReference>